<protein>
    <submittedName>
        <fullName evidence="7">NAD(P)-dependent oxidoreductase</fullName>
    </submittedName>
</protein>
<gene>
    <name evidence="7" type="ORF">GV791_09380</name>
</gene>
<keyword evidence="3" id="KW-0520">NAD</keyword>
<dbReference type="Pfam" id="PF03446">
    <property type="entry name" value="NAD_binding_2"/>
    <property type="match status" value="1"/>
</dbReference>
<dbReference type="PIRSF" id="PIRSF000103">
    <property type="entry name" value="HIBADH"/>
    <property type="match status" value="1"/>
</dbReference>
<comment type="similarity">
    <text evidence="1">Belongs to the HIBADH-related family.</text>
</comment>
<dbReference type="SUPFAM" id="SSF51735">
    <property type="entry name" value="NAD(P)-binding Rossmann-fold domains"/>
    <property type="match status" value="1"/>
</dbReference>
<organism evidence="7 8">
    <name type="scientific">Nocardia cyriacigeorgica</name>
    <dbReference type="NCBI Taxonomy" id="135487"/>
    <lineage>
        <taxon>Bacteria</taxon>
        <taxon>Bacillati</taxon>
        <taxon>Actinomycetota</taxon>
        <taxon>Actinomycetes</taxon>
        <taxon>Mycobacteriales</taxon>
        <taxon>Nocardiaceae</taxon>
        <taxon>Nocardia</taxon>
    </lineage>
</organism>
<accession>A0A6P1CLH9</accession>
<dbReference type="InterPro" id="IPR008927">
    <property type="entry name" value="6-PGluconate_DH-like_C_sf"/>
</dbReference>
<dbReference type="EMBL" id="JAAGVB010000011">
    <property type="protein sequence ID" value="NEW32772.1"/>
    <property type="molecule type" value="Genomic_DNA"/>
</dbReference>
<comment type="caution">
    <text evidence="7">The sequence shown here is derived from an EMBL/GenBank/DDBJ whole genome shotgun (WGS) entry which is preliminary data.</text>
</comment>
<dbReference type="InterPro" id="IPR013328">
    <property type="entry name" value="6PGD_dom2"/>
</dbReference>
<dbReference type="Pfam" id="PF14833">
    <property type="entry name" value="NAD_binding_11"/>
    <property type="match status" value="1"/>
</dbReference>
<evidence type="ECO:0000256" key="2">
    <source>
        <dbReference type="ARBA" id="ARBA00023002"/>
    </source>
</evidence>
<dbReference type="GO" id="GO:0051287">
    <property type="term" value="F:NAD binding"/>
    <property type="evidence" value="ECO:0007669"/>
    <property type="project" value="InterPro"/>
</dbReference>
<dbReference type="InterPro" id="IPR006115">
    <property type="entry name" value="6PGDH_NADP-bd"/>
</dbReference>
<name>A0A6P1CLH9_9NOCA</name>
<keyword evidence="2" id="KW-0560">Oxidoreductase</keyword>
<evidence type="ECO:0000259" key="5">
    <source>
        <dbReference type="Pfam" id="PF03446"/>
    </source>
</evidence>
<dbReference type="PANTHER" id="PTHR43580:SF2">
    <property type="entry name" value="CYTOKINE-LIKE NUCLEAR FACTOR N-PAC"/>
    <property type="match status" value="1"/>
</dbReference>
<feature type="active site" evidence="4">
    <location>
        <position position="169"/>
    </location>
</feature>
<evidence type="ECO:0000256" key="1">
    <source>
        <dbReference type="ARBA" id="ARBA00009080"/>
    </source>
</evidence>
<sequence length="286" mass="29066">MTEPRTVAILGAGIMANAVAARLDAHGFELRRYNRTTAAIEGPAIVCASAAQAAEEAPVVWSFVHDDSASAAVWFGPEGALAVGDGAVVIESSTLSPGYAQRWMDEAAAAGARPVMAPVTGSRVGAENRTMVAFTAGADADLAAVDPLLRMIAAEVVRIGDAKSTATVKLLNNALAAVILTGLAETVTTAAALGLDSGHLMGVWSRHGWAAPVASAYGAAMLSGEHDLTNCSIAVLAKDLRHATDALGDLSAPLITATAEKFSRALELGLGAQEMSAIVDAIGARP</sequence>
<dbReference type="RefSeq" id="WP_163843627.1">
    <property type="nucleotide sequence ID" value="NZ_CP107969.1"/>
</dbReference>
<dbReference type="GO" id="GO:0050661">
    <property type="term" value="F:NADP binding"/>
    <property type="evidence" value="ECO:0007669"/>
    <property type="project" value="InterPro"/>
</dbReference>
<reference evidence="7 8" key="1">
    <citation type="submission" date="2020-01" db="EMBL/GenBank/DDBJ databases">
        <title>Genetics and antimicrobial susceptibilities of Nocardia species isolated from the soil; a comparison with species isolated from humans.</title>
        <authorList>
            <person name="Carrasco G."/>
            <person name="Monzon S."/>
            <person name="Sansegundo M."/>
            <person name="Garcia E."/>
            <person name="Garrido N."/>
            <person name="Medina M.J."/>
            <person name="Villalon P."/>
            <person name="Ramirez-Arocha A.C."/>
            <person name="Jimenez P."/>
            <person name="Cuesta I."/>
            <person name="Valdezate S."/>
        </authorList>
    </citation>
    <scope>NUCLEOTIDE SEQUENCE [LARGE SCALE GENOMIC DNA]</scope>
    <source>
        <strain evidence="7 8">CNM20110626</strain>
    </source>
</reference>
<dbReference type="PANTHER" id="PTHR43580">
    <property type="entry name" value="OXIDOREDUCTASE GLYR1-RELATED"/>
    <property type="match status" value="1"/>
</dbReference>
<dbReference type="InterPro" id="IPR036291">
    <property type="entry name" value="NAD(P)-bd_dom_sf"/>
</dbReference>
<dbReference type="InterPro" id="IPR029154">
    <property type="entry name" value="HIBADH-like_NADP-bd"/>
</dbReference>
<evidence type="ECO:0000313" key="7">
    <source>
        <dbReference type="EMBL" id="NEW32772.1"/>
    </source>
</evidence>
<dbReference type="Gene3D" id="3.40.50.720">
    <property type="entry name" value="NAD(P)-binding Rossmann-like Domain"/>
    <property type="match status" value="1"/>
</dbReference>
<dbReference type="GO" id="GO:0016491">
    <property type="term" value="F:oxidoreductase activity"/>
    <property type="evidence" value="ECO:0007669"/>
    <property type="project" value="UniProtKB-KW"/>
</dbReference>
<evidence type="ECO:0000313" key="8">
    <source>
        <dbReference type="Proteomes" id="UP000471166"/>
    </source>
</evidence>
<dbReference type="InterPro" id="IPR051265">
    <property type="entry name" value="HIBADH-related_NP60_sf"/>
</dbReference>
<dbReference type="Proteomes" id="UP000471166">
    <property type="component" value="Unassembled WGS sequence"/>
</dbReference>
<evidence type="ECO:0000256" key="4">
    <source>
        <dbReference type="PIRSR" id="PIRSR000103-1"/>
    </source>
</evidence>
<feature type="domain" description="6-phosphogluconate dehydrogenase NADP-binding" evidence="5">
    <location>
        <begin position="7"/>
        <end position="160"/>
    </location>
</feature>
<evidence type="ECO:0000259" key="6">
    <source>
        <dbReference type="Pfam" id="PF14833"/>
    </source>
</evidence>
<dbReference type="InterPro" id="IPR015815">
    <property type="entry name" value="HIBADH-related"/>
</dbReference>
<feature type="domain" description="3-hydroxyisobutyrate dehydrogenase-like NAD-binding" evidence="6">
    <location>
        <begin position="166"/>
        <end position="281"/>
    </location>
</feature>
<dbReference type="AlphaFoldDB" id="A0A6P1CLH9"/>
<proteinExistence type="inferred from homology"/>
<evidence type="ECO:0000256" key="3">
    <source>
        <dbReference type="ARBA" id="ARBA00023027"/>
    </source>
</evidence>
<dbReference type="SUPFAM" id="SSF48179">
    <property type="entry name" value="6-phosphogluconate dehydrogenase C-terminal domain-like"/>
    <property type="match status" value="1"/>
</dbReference>
<dbReference type="Gene3D" id="1.10.1040.10">
    <property type="entry name" value="N-(1-d-carboxylethyl)-l-norvaline Dehydrogenase, domain 2"/>
    <property type="match status" value="1"/>
</dbReference>